<comment type="caution">
    <text evidence="8">The sequence shown here is derived from an EMBL/GenBank/DDBJ whole genome shotgun (WGS) entry which is preliminary data.</text>
</comment>
<protein>
    <submittedName>
        <fullName evidence="8">ABC transporter ATP-binding protein</fullName>
    </submittedName>
</protein>
<dbReference type="SMART" id="SM00382">
    <property type="entry name" value="AAA"/>
    <property type="match status" value="1"/>
</dbReference>
<keyword evidence="4 8" id="KW-0067">ATP-binding</keyword>
<evidence type="ECO:0000313" key="9">
    <source>
        <dbReference type="Proteomes" id="UP000597444"/>
    </source>
</evidence>
<keyword evidence="3" id="KW-0547">Nucleotide-binding</keyword>
<dbReference type="GO" id="GO:0005524">
    <property type="term" value="F:ATP binding"/>
    <property type="evidence" value="ECO:0007669"/>
    <property type="project" value="UniProtKB-KW"/>
</dbReference>
<dbReference type="AlphaFoldDB" id="A0A8J3IH24"/>
<keyword evidence="5" id="KW-0029">Amino-acid transport</keyword>
<dbReference type="InterPro" id="IPR027417">
    <property type="entry name" value="P-loop_NTPase"/>
</dbReference>
<name>A0A8J3IH24_9CHLR</name>
<comment type="similarity">
    <text evidence="1">Belongs to the ABC transporter superfamily.</text>
</comment>
<dbReference type="EMBL" id="BNJK01000001">
    <property type="protein sequence ID" value="GHO91332.1"/>
    <property type="molecule type" value="Genomic_DNA"/>
</dbReference>
<feature type="region of interest" description="Disordered" evidence="6">
    <location>
        <begin position="253"/>
        <end position="282"/>
    </location>
</feature>
<dbReference type="CDD" id="cd03224">
    <property type="entry name" value="ABC_TM1139_LivF_branched"/>
    <property type="match status" value="1"/>
</dbReference>
<dbReference type="InterPro" id="IPR052156">
    <property type="entry name" value="BCAA_Transport_ATP-bd_LivF"/>
</dbReference>
<dbReference type="SUPFAM" id="SSF52540">
    <property type="entry name" value="P-loop containing nucleoside triphosphate hydrolases"/>
    <property type="match status" value="1"/>
</dbReference>
<dbReference type="GO" id="GO:0015807">
    <property type="term" value="P:L-amino acid transport"/>
    <property type="evidence" value="ECO:0007669"/>
    <property type="project" value="TreeGrafter"/>
</dbReference>
<evidence type="ECO:0000256" key="1">
    <source>
        <dbReference type="ARBA" id="ARBA00005417"/>
    </source>
</evidence>
<dbReference type="Proteomes" id="UP000597444">
    <property type="component" value="Unassembled WGS sequence"/>
</dbReference>
<keyword evidence="2" id="KW-0813">Transport</keyword>
<evidence type="ECO:0000256" key="2">
    <source>
        <dbReference type="ARBA" id="ARBA00022448"/>
    </source>
</evidence>
<feature type="compositionally biased region" description="Polar residues" evidence="6">
    <location>
        <begin position="255"/>
        <end position="282"/>
    </location>
</feature>
<dbReference type="PANTHER" id="PTHR43820:SF6">
    <property type="entry name" value="ABC TRANSPORTER ATP-BINDING PROTEIN"/>
    <property type="match status" value="1"/>
</dbReference>
<gene>
    <name evidence="8" type="ORF">KSF_013800</name>
</gene>
<evidence type="ECO:0000256" key="5">
    <source>
        <dbReference type="ARBA" id="ARBA00022970"/>
    </source>
</evidence>
<evidence type="ECO:0000259" key="7">
    <source>
        <dbReference type="PROSITE" id="PS50893"/>
    </source>
</evidence>
<evidence type="ECO:0000256" key="3">
    <source>
        <dbReference type="ARBA" id="ARBA00022741"/>
    </source>
</evidence>
<reference evidence="8" key="1">
    <citation type="submission" date="2020-10" db="EMBL/GenBank/DDBJ databases">
        <title>Taxonomic study of unclassified bacteria belonging to the class Ktedonobacteria.</title>
        <authorList>
            <person name="Yabe S."/>
            <person name="Wang C.M."/>
            <person name="Zheng Y."/>
            <person name="Sakai Y."/>
            <person name="Cavaletti L."/>
            <person name="Monciardini P."/>
            <person name="Donadio S."/>
        </authorList>
    </citation>
    <scope>NUCLEOTIDE SEQUENCE</scope>
    <source>
        <strain evidence="8">ID150040</strain>
    </source>
</reference>
<dbReference type="GO" id="GO:0015658">
    <property type="term" value="F:branched-chain amino acid transmembrane transporter activity"/>
    <property type="evidence" value="ECO:0007669"/>
    <property type="project" value="TreeGrafter"/>
</dbReference>
<feature type="domain" description="ABC transporter" evidence="7">
    <location>
        <begin position="21"/>
        <end position="254"/>
    </location>
</feature>
<proteinExistence type="inferred from homology"/>
<dbReference type="InterPro" id="IPR003439">
    <property type="entry name" value="ABC_transporter-like_ATP-bd"/>
</dbReference>
<dbReference type="GO" id="GO:0016887">
    <property type="term" value="F:ATP hydrolysis activity"/>
    <property type="evidence" value="ECO:0007669"/>
    <property type="project" value="InterPro"/>
</dbReference>
<evidence type="ECO:0000256" key="6">
    <source>
        <dbReference type="SAM" id="MobiDB-lite"/>
    </source>
</evidence>
<dbReference type="PANTHER" id="PTHR43820">
    <property type="entry name" value="HIGH-AFFINITY BRANCHED-CHAIN AMINO ACID TRANSPORT ATP-BINDING PROTEIN LIVF"/>
    <property type="match status" value="1"/>
</dbReference>
<organism evidence="8 9">
    <name type="scientific">Reticulibacter mediterranei</name>
    <dbReference type="NCBI Taxonomy" id="2778369"/>
    <lineage>
        <taxon>Bacteria</taxon>
        <taxon>Bacillati</taxon>
        <taxon>Chloroflexota</taxon>
        <taxon>Ktedonobacteria</taxon>
        <taxon>Ktedonobacterales</taxon>
        <taxon>Reticulibacteraceae</taxon>
        <taxon>Reticulibacter</taxon>
    </lineage>
</organism>
<sequence>MQPSWKPIWETESGRQCAMVLRLENVVAGYDEGGDVLKGVNLEVEKNSITCIIGPNGAGKSTVLRSISGLLKPRIGSITFQDRAIAGMKPRQILALGIVQVPQNHSLFNDMTVRENIRLGGYLLRDSSLVARRLQELEELFPLIKERANDRAGDLSGGQQRTVEIARGLMLDPALVLLDEPSLGLAPKVLKQVLATATQLREMGKTVLLVEQNARSALHISTHGVVMESGRVRLTGSSQEILHNPEIGHLYLGGSLSSHTSQDDATNSVELPVRTSDTQEMP</sequence>
<dbReference type="Gene3D" id="3.40.50.300">
    <property type="entry name" value="P-loop containing nucleotide triphosphate hydrolases"/>
    <property type="match status" value="1"/>
</dbReference>
<evidence type="ECO:0000313" key="8">
    <source>
        <dbReference type="EMBL" id="GHO91332.1"/>
    </source>
</evidence>
<dbReference type="PROSITE" id="PS50893">
    <property type="entry name" value="ABC_TRANSPORTER_2"/>
    <property type="match status" value="1"/>
</dbReference>
<keyword evidence="9" id="KW-1185">Reference proteome</keyword>
<dbReference type="Pfam" id="PF00005">
    <property type="entry name" value="ABC_tran"/>
    <property type="match status" value="1"/>
</dbReference>
<evidence type="ECO:0000256" key="4">
    <source>
        <dbReference type="ARBA" id="ARBA00022840"/>
    </source>
</evidence>
<accession>A0A8J3IH24</accession>
<dbReference type="InterPro" id="IPR003593">
    <property type="entry name" value="AAA+_ATPase"/>
</dbReference>